<evidence type="ECO:0000256" key="1">
    <source>
        <dbReference type="ARBA" id="ARBA00009437"/>
    </source>
</evidence>
<dbReference type="AlphaFoldDB" id="A0A512IT51"/>
<evidence type="ECO:0000259" key="5">
    <source>
        <dbReference type="PROSITE" id="PS50931"/>
    </source>
</evidence>
<accession>A0A512IT51</accession>
<dbReference type="Gene3D" id="1.10.10.10">
    <property type="entry name" value="Winged helix-like DNA-binding domain superfamily/Winged helix DNA-binding domain"/>
    <property type="match status" value="1"/>
</dbReference>
<keyword evidence="2" id="KW-0805">Transcription regulation</keyword>
<comment type="similarity">
    <text evidence="1">Belongs to the LysR transcriptional regulatory family.</text>
</comment>
<dbReference type="GO" id="GO:0003677">
    <property type="term" value="F:DNA binding"/>
    <property type="evidence" value="ECO:0007669"/>
    <property type="project" value="UniProtKB-KW"/>
</dbReference>
<dbReference type="Gene3D" id="3.40.190.290">
    <property type="match status" value="1"/>
</dbReference>
<dbReference type="PANTHER" id="PTHR30419">
    <property type="entry name" value="HTH-TYPE TRANSCRIPTIONAL REGULATOR YBHD"/>
    <property type="match status" value="1"/>
</dbReference>
<dbReference type="GO" id="GO:0005829">
    <property type="term" value="C:cytosol"/>
    <property type="evidence" value="ECO:0007669"/>
    <property type="project" value="TreeGrafter"/>
</dbReference>
<dbReference type="Proteomes" id="UP000321258">
    <property type="component" value="Unassembled WGS sequence"/>
</dbReference>
<dbReference type="EMBL" id="BJZT01000036">
    <property type="protein sequence ID" value="GEP00861.1"/>
    <property type="molecule type" value="Genomic_DNA"/>
</dbReference>
<feature type="domain" description="HTH lysR-type" evidence="5">
    <location>
        <begin position="11"/>
        <end position="66"/>
    </location>
</feature>
<dbReference type="PANTHER" id="PTHR30419:SF31">
    <property type="entry name" value="BLR3139 PROTEIN"/>
    <property type="match status" value="1"/>
</dbReference>
<dbReference type="SUPFAM" id="SSF46785">
    <property type="entry name" value="Winged helix' DNA-binding domain"/>
    <property type="match status" value="1"/>
</dbReference>
<comment type="caution">
    <text evidence="6">The sequence shown here is derived from an EMBL/GenBank/DDBJ whole genome shotgun (WGS) entry which is preliminary data.</text>
</comment>
<evidence type="ECO:0000313" key="7">
    <source>
        <dbReference type="Proteomes" id="UP000321258"/>
    </source>
</evidence>
<reference evidence="6 7" key="1">
    <citation type="submission" date="2019-07" db="EMBL/GenBank/DDBJ databases">
        <title>Whole genome shotgun sequence of Methylobacterium haplocladii NBRC 107714.</title>
        <authorList>
            <person name="Hosoyama A."/>
            <person name="Uohara A."/>
            <person name="Ohji S."/>
            <person name="Ichikawa N."/>
        </authorList>
    </citation>
    <scope>NUCLEOTIDE SEQUENCE [LARGE SCALE GENOMIC DNA]</scope>
    <source>
        <strain evidence="6 7">NBRC 107714</strain>
    </source>
</reference>
<protein>
    <submittedName>
        <fullName evidence="6">LysR family transcriptional regulator</fullName>
    </submittedName>
</protein>
<name>A0A512IT51_9HYPH</name>
<dbReference type="CDD" id="cd05466">
    <property type="entry name" value="PBP2_LTTR_substrate"/>
    <property type="match status" value="1"/>
</dbReference>
<dbReference type="SUPFAM" id="SSF53850">
    <property type="entry name" value="Periplasmic binding protein-like II"/>
    <property type="match status" value="1"/>
</dbReference>
<evidence type="ECO:0000256" key="4">
    <source>
        <dbReference type="ARBA" id="ARBA00023163"/>
    </source>
</evidence>
<dbReference type="InterPro" id="IPR000847">
    <property type="entry name" value="LysR_HTH_N"/>
</dbReference>
<keyword evidence="4" id="KW-0804">Transcription</keyword>
<proteinExistence type="inferred from homology"/>
<dbReference type="InterPro" id="IPR036388">
    <property type="entry name" value="WH-like_DNA-bd_sf"/>
</dbReference>
<dbReference type="PROSITE" id="PS50931">
    <property type="entry name" value="HTH_LYSR"/>
    <property type="match status" value="1"/>
</dbReference>
<dbReference type="PRINTS" id="PR00039">
    <property type="entry name" value="HTHLYSR"/>
</dbReference>
<dbReference type="Pfam" id="PF03466">
    <property type="entry name" value="LysR_substrate"/>
    <property type="match status" value="1"/>
</dbReference>
<dbReference type="InterPro" id="IPR005119">
    <property type="entry name" value="LysR_subst-bd"/>
</dbReference>
<dbReference type="GO" id="GO:0003700">
    <property type="term" value="F:DNA-binding transcription factor activity"/>
    <property type="evidence" value="ECO:0007669"/>
    <property type="project" value="InterPro"/>
</dbReference>
<dbReference type="Pfam" id="PF00126">
    <property type="entry name" value="HTH_1"/>
    <property type="match status" value="1"/>
</dbReference>
<gene>
    <name evidence="6" type="ORF">MHA02_32480</name>
</gene>
<keyword evidence="7" id="KW-1185">Reference proteome</keyword>
<organism evidence="6 7">
    <name type="scientific">Methylobacterium haplocladii</name>
    <dbReference type="NCBI Taxonomy" id="1176176"/>
    <lineage>
        <taxon>Bacteria</taxon>
        <taxon>Pseudomonadati</taxon>
        <taxon>Pseudomonadota</taxon>
        <taxon>Alphaproteobacteria</taxon>
        <taxon>Hyphomicrobiales</taxon>
        <taxon>Methylobacteriaceae</taxon>
        <taxon>Methylobacterium</taxon>
    </lineage>
</organism>
<keyword evidence="3" id="KW-0238">DNA-binding</keyword>
<dbReference type="InterPro" id="IPR050950">
    <property type="entry name" value="HTH-type_LysR_regulators"/>
</dbReference>
<evidence type="ECO:0000256" key="3">
    <source>
        <dbReference type="ARBA" id="ARBA00023125"/>
    </source>
</evidence>
<sequence>MRAGRAVGEVIEKLDYLLALSREEHFGRAAEACSVTQQTLSAGVKQLENRFGVQLVLRGSRFQGFTPEGERVLAWARRIVADARAMHEDVSSLKRGLTGNLRIAAVPTALPMVAALTTPYRKRHPGVRFTIESTTSADIFQLLDDLEADAGLTYLDNEPTGRVISVPLYTEHYRLLTAAGGPYDDRDSITWAEAGRMPLCLLTPNMQNRRIIDQQLRTAGAEPAPTLESNSMIVLMTHVRTLQWASIMPAILADALGPTEGVRSIPIVEPDLTHVIGLVAPRREPATPMVTALVAVARTIAGTLDGTGSSGVRRAANKRS</sequence>
<dbReference type="FunFam" id="1.10.10.10:FF:000001">
    <property type="entry name" value="LysR family transcriptional regulator"/>
    <property type="match status" value="1"/>
</dbReference>
<evidence type="ECO:0000256" key="2">
    <source>
        <dbReference type="ARBA" id="ARBA00023015"/>
    </source>
</evidence>
<dbReference type="InterPro" id="IPR036390">
    <property type="entry name" value="WH_DNA-bd_sf"/>
</dbReference>
<evidence type="ECO:0000313" key="6">
    <source>
        <dbReference type="EMBL" id="GEP00861.1"/>
    </source>
</evidence>